<evidence type="ECO:0000313" key="4">
    <source>
        <dbReference type="EMBL" id="KAK3237401.1"/>
    </source>
</evidence>
<dbReference type="InterPro" id="IPR032675">
    <property type="entry name" value="LRR_dom_sf"/>
</dbReference>
<evidence type="ECO:0000313" key="5">
    <source>
        <dbReference type="Proteomes" id="UP001190700"/>
    </source>
</evidence>
<dbReference type="Proteomes" id="UP001190700">
    <property type="component" value="Unassembled WGS sequence"/>
</dbReference>
<accession>A0AAE0BIV4</accession>
<dbReference type="PANTHER" id="PTHR48051:SF1">
    <property type="entry name" value="RAS SUPPRESSOR PROTEIN 1"/>
    <property type="match status" value="1"/>
</dbReference>
<name>A0AAE0BIV4_9CHLO</name>
<dbReference type="AlphaFoldDB" id="A0AAE0BIV4"/>
<proteinExistence type="predicted"/>
<dbReference type="SUPFAM" id="SSF52075">
    <property type="entry name" value="Outer arm dynein light chain 1"/>
    <property type="match status" value="1"/>
</dbReference>
<gene>
    <name evidence="4" type="ORF">CYMTET_52524</name>
</gene>
<evidence type="ECO:0000256" key="3">
    <source>
        <dbReference type="ARBA" id="ARBA00022737"/>
    </source>
</evidence>
<dbReference type="EMBL" id="LGRX02034607">
    <property type="protein sequence ID" value="KAK3237401.1"/>
    <property type="molecule type" value="Genomic_DNA"/>
</dbReference>
<dbReference type="Gene3D" id="3.80.10.10">
    <property type="entry name" value="Ribonuclease Inhibitor"/>
    <property type="match status" value="1"/>
</dbReference>
<keyword evidence="5" id="KW-1185">Reference proteome</keyword>
<organism evidence="4 5">
    <name type="scientific">Cymbomonas tetramitiformis</name>
    <dbReference type="NCBI Taxonomy" id="36881"/>
    <lineage>
        <taxon>Eukaryota</taxon>
        <taxon>Viridiplantae</taxon>
        <taxon>Chlorophyta</taxon>
        <taxon>Pyramimonadophyceae</taxon>
        <taxon>Pyramimonadales</taxon>
        <taxon>Pyramimonadaceae</taxon>
        <taxon>Cymbomonas</taxon>
    </lineage>
</organism>
<comment type="subcellular location">
    <subcellularLocation>
        <location evidence="1">Cytoplasm</location>
        <location evidence="1">Cytoskeleton</location>
        <location evidence="1">Cilium axoneme</location>
    </subcellularLocation>
</comment>
<keyword evidence="3" id="KW-0677">Repeat</keyword>
<reference evidence="4 5" key="1">
    <citation type="journal article" date="2015" name="Genome Biol. Evol.">
        <title>Comparative Genomics of a Bacterivorous Green Alga Reveals Evolutionary Causalities and Consequences of Phago-Mixotrophic Mode of Nutrition.</title>
        <authorList>
            <person name="Burns J.A."/>
            <person name="Paasch A."/>
            <person name="Narechania A."/>
            <person name="Kim E."/>
        </authorList>
    </citation>
    <scope>NUCLEOTIDE SEQUENCE [LARGE SCALE GENOMIC DNA]</scope>
    <source>
        <strain evidence="4 5">PLY_AMNH</strain>
    </source>
</reference>
<evidence type="ECO:0000256" key="1">
    <source>
        <dbReference type="ARBA" id="ARBA00004430"/>
    </source>
</evidence>
<dbReference type="PANTHER" id="PTHR48051">
    <property type="match status" value="1"/>
</dbReference>
<comment type="caution">
    <text evidence="4">The sequence shown here is derived from an EMBL/GenBank/DDBJ whole genome shotgun (WGS) entry which is preliminary data.</text>
</comment>
<dbReference type="InterPro" id="IPR050216">
    <property type="entry name" value="LRR_domain-containing"/>
</dbReference>
<evidence type="ECO:0000256" key="2">
    <source>
        <dbReference type="ARBA" id="ARBA00022614"/>
    </source>
</evidence>
<dbReference type="GO" id="GO:0005930">
    <property type="term" value="C:axoneme"/>
    <property type="evidence" value="ECO:0007669"/>
    <property type="project" value="UniProtKB-SubCell"/>
</dbReference>
<sequence>MSMACAHGEACIRRCTKECHRCVIRNSRIFDLLPPLILDIVLASLCDAELFRFACTSKNSLLLAKSALLERKESRRLREETRTMAQKASFDQVVDDLLALNPGLTRESALEGIHPWVRDENDASRLRRRWVLCNKTPKLVALPDSIGDLSIGGGLFLFDNKLTSLPEGFCNINVLGHLRFDDNEIASLPADFGNISVLGCLDLSNNKIASLPVSFGDIRVGGPIYLYDNPIAKLPGEQRPHFEWLDIRYENH</sequence>
<keyword evidence="2" id="KW-0433">Leucine-rich repeat</keyword>
<protein>
    <submittedName>
        <fullName evidence="4">Uncharacterized protein</fullName>
    </submittedName>
</protein>